<evidence type="ECO:0000313" key="9">
    <source>
        <dbReference type="EMBL" id="KDN40974.1"/>
    </source>
</evidence>
<dbReference type="OrthoDB" id="338231at2759"/>
<dbReference type="Gene3D" id="1.20.58.1030">
    <property type="match status" value="1"/>
</dbReference>
<dbReference type="PANTHER" id="PTHR21206:SF0">
    <property type="entry name" value="DNA REPLICATION COMPLEX GINS PROTEIN SLD5"/>
    <property type="match status" value="1"/>
</dbReference>
<evidence type="ECO:0000256" key="1">
    <source>
        <dbReference type="ARBA" id="ARBA00004123"/>
    </source>
</evidence>
<dbReference type="InterPro" id="IPR038749">
    <property type="entry name" value="Sld5_GINS_A"/>
</dbReference>
<feature type="domain" description="DNA replication complex GINS protein SLD5 C-terminal" evidence="8">
    <location>
        <begin position="406"/>
        <end position="458"/>
    </location>
</feature>
<dbReference type="GO" id="GO:0000727">
    <property type="term" value="P:double-strand break repair via break-induced replication"/>
    <property type="evidence" value="ECO:0007669"/>
    <property type="project" value="TreeGrafter"/>
</dbReference>
<dbReference type="PANTHER" id="PTHR21206">
    <property type="entry name" value="SLD5 PROTEIN"/>
    <property type="match status" value="1"/>
</dbReference>
<keyword evidence="10" id="KW-1185">Reference proteome</keyword>
<dbReference type="RefSeq" id="XP_013241564.1">
    <property type="nucleotide sequence ID" value="XM_013386110.1"/>
</dbReference>
<dbReference type="SUPFAM" id="SSF158573">
    <property type="entry name" value="GINS helical bundle-like"/>
    <property type="match status" value="1"/>
</dbReference>
<evidence type="ECO:0000256" key="4">
    <source>
        <dbReference type="ARBA" id="ARBA00022705"/>
    </source>
</evidence>
<dbReference type="EMBL" id="JMSN01000085">
    <property type="protein sequence ID" value="KDN40974.1"/>
    <property type="molecule type" value="Genomic_DNA"/>
</dbReference>
<name>A0A066VQB1_TILAU</name>
<dbReference type="InParanoid" id="A0A066VQB1"/>
<evidence type="ECO:0000313" key="10">
    <source>
        <dbReference type="Proteomes" id="UP000027361"/>
    </source>
</evidence>
<dbReference type="AlphaFoldDB" id="A0A066VQB1"/>
<proteinExistence type="inferred from homology"/>
<dbReference type="InterPro" id="IPR021151">
    <property type="entry name" value="GINS_A"/>
</dbReference>
<dbReference type="GO" id="GO:0006261">
    <property type="term" value="P:DNA-templated DNA replication"/>
    <property type="evidence" value="ECO:0007669"/>
    <property type="project" value="InterPro"/>
</dbReference>
<dbReference type="InterPro" id="IPR008591">
    <property type="entry name" value="GINS_Sld5"/>
</dbReference>
<feature type="compositionally biased region" description="Basic and acidic residues" evidence="6">
    <location>
        <begin position="211"/>
        <end position="228"/>
    </location>
</feature>
<dbReference type="InterPro" id="IPR031633">
    <property type="entry name" value="SLD5_C"/>
</dbReference>
<evidence type="ECO:0000256" key="2">
    <source>
        <dbReference type="ARBA" id="ARBA00008187"/>
    </source>
</evidence>
<evidence type="ECO:0000256" key="3">
    <source>
        <dbReference type="ARBA" id="ARBA00014804"/>
    </source>
</evidence>
<evidence type="ECO:0000256" key="6">
    <source>
        <dbReference type="SAM" id="MobiDB-lite"/>
    </source>
</evidence>
<organism evidence="9 10">
    <name type="scientific">Tilletiaria anomala (strain ATCC 24038 / CBS 436.72 / UBC 951)</name>
    <dbReference type="NCBI Taxonomy" id="1037660"/>
    <lineage>
        <taxon>Eukaryota</taxon>
        <taxon>Fungi</taxon>
        <taxon>Dikarya</taxon>
        <taxon>Basidiomycota</taxon>
        <taxon>Ustilaginomycotina</taxon>
        <taxon>Exobasidiomycetes</taxon>
        <taxon>Georgefischeriales</taxon>
        <taxon>Tilletiariaceae</taxon>
        <taxon>Tilletiaria</taxon>
    </lineage>
</organism>
<feature type="region of interest" description="Disordered" evidence="6">
    <location>
        <begin position="171"/>
        <end position="251"/>
    </location>
</feature>
<dbReference type="SUPFAM" id="SSF160059">
    <property type="entry name" value="PriA/YqbF domain"/>
    <property type="match status" value="1"/>
</dbReference>
<dbReference type="Proteomes" id="UP000027361">
    <property type="component" value="Unassembled WGS sequence"/>
</dbReference>
<keyword evidence="4" id="KW-0235">DNA replication</keyword>
<sequence>MATRYAINSDDEDDDSQHPFAGRAAQRNAMATAEGAADPRVARSLSRMDEDIDDPYLFGIGLGSRGESSESGADREDVVLTPRRVAARATGSNVSDILSPSPRRRSNVEQRRIQRLDGEGGGGDGLLSPSRRGATVSIERQRRGWVAPMGDPDPLLDEILSDIRDGDRELDALGSRLGDPGTEAGYGRRAEPNSHGDYEDDEDDDLSAAGRGDRAYRFRSDAGLDTHAGRGSGMGNGGDGEGTRGADADEADRRKTLIEKLRDAWVTEKCCPELRPFDEEAHDGVIDQIGQQESILESLASDESTSEEEHFRLSLVTLDIERAKWLLRAYLRMRLGKIEEYSQYIANTASELRKLSELERAYVTRFEEMRVDHLEVSVLNALPPKLRGLEDVAIEACSSGDMVIKPDLEAPVFIRCKAACGNLFLLDGSHAELTKGSVHLLRYSTVRHLLDRGRIELM</sequence>
<dbReference type="GO" id="GO:0000811">
    <property type="term" value="C:GINS complex"/>
    <property type="evidence" value="ECO:0007669"/>
    <property type="project" value="TreeGrafter"/>
</dbReference>
<comment type="caution">
    <text evidence="9">The sequence shown here is derived from an EMBL/GenBank/DDBJ whole genome shotgun (WGS) entry which is preliminary data.</text>
</comment>
<evidence type="ECO:0000259" key="8">
    <source>
        <dbReference type="Pfam" id="PF16922"/>
    </source>
</evidence>
<protein>
    <recommendedName>
        <fullName evidence="3">DNA replication complex GINS protein SLD5</fullName>
    </recommendedName>
</protein>
<feature type="compositionally biased region" description="Gly residues" evidence="6">
    <location>
        <begin position="230"/>
        <end position="240"/>
    </location>
</feature>
<dbReference type="Gene3D" id="3.40.5.60">
    <property type="match status" value="1"/>
</dbReference>
<dbReference type="Pfam" id="PF16922">
    <property type="entry name" value="SLD5_C"/>
    <property type="match status" value="1"/>
</dbReference>
<evidence type="ECO:0000256" key="5">
    <source>
        <dbReference type="ARBA" id="ARBA00023242"/>
    </source>
</evidence>
<dbReference type="CDD" id="cd11711">
    <property type="entry name" value="GINS_A_Sld5"/>
    <property type="match status" value="1"/>
</dbReference>
<dbReference type="Pfam" id="PF05916">
    <property type="entry name" value="Sld5"/>
    <property type="match status" value="1"/>
</dbReference>
<dbReference type="HOGENOM" id="CLU_597432_0_0_1"/>
<feature type="compositionally biased region" description="Basic and acidic residues" evidence="6">
    <location>
        <begin position="186"/>
        <end position="197"/>
    </location>
</feature>
<dbReference type="STRING" id="1037660.A0A066VQB1"/>
<comment type="similarity">
    <text evidence="2">Belongs to the GINS4/SLD5 family.</text>
</comment>
<feature type="domain" description="GINS subunit" evidence="7">
    <location>
        <begin position="294"/>
        <end position="374"/>
    </location>
</feature>
<feature type="compositionally biased region" description="Basic and acidic residues" evidence="6">
    <location>
        <begin position="106"/>
        <end position="118"/>
    </location>
</feature>
<dbReference type="GeneID" id="25266642"/>
<feature type="region of interest" description="Disordered" evidence="6">
    <location>
        <begin position="1"/>
        <end position="158"/>
    </location>
</feature>
<accession>A0A066VQB1</accession>
<dbReference type="CDD" id="cd21692">
    <property type="entry name" value="GINS_B_Sld5"/>
    <property type="match status" value="1"/>
</dbReference>
<reference evidence="9 10" key="1">
    <citation type="submission" date="2014-05" db="EMBL/GenBank/DDBJ databases">
        <title>Draft genome sequence of a rare smut relative, Tilletiaria anomala UBC 951.</title>
        <authorList>
            <consortium name="DOE Joint Genome Institute"/>
            <person name="Toome M."/>
            <person name="Kuo A."/>
            <person name="Henrissat B."/>
            <person name="Lipzen A."/>
            <person name="Tritt A."/>
            <person name="Yoshinaga Y."/>
            <person name="Zane M."/>
            <person name="Barry K."/>
            <person name="Grigoriev I.V."/>
            <person name="Spatafora J.W."/>
            <person name="Aimea M.C."/>
        </authorList>
    </citation>
    <scope>NUCLEOTIDE SEQUENCE [LARGE SCALE GENOMIC DNA]</scope>
    <source>
        <strain evidence="9 10">UBC 951</strain>
    </source>
</reference>
<gene>
    <name evidence="9" type="ORF">K437DRAFT_275593</name>
</gene>
<keyword evidence="5" id="KW-0539">Nucleus</keyword>
<feature type="compositionally biased region" description="Basic and acidic residues" evidence="6">
    <location>
        <begin position="241"/>
        <end position="251"/>
    </location>
</feature>
<dbReference type="InterPro" id="IPR036224">
    <property type="entry name" value="GINS_bundle-like_dom_sf"/>
</dbReference>
<comment type="subcellular location">
    <subcellularLocation>
        <location evidence="1">Nucleus</location>
    </subcellularLocation>
</comment>
<evidence type="ECO:0000259" key="7">
    <source>
        <dbReference type="Pfam" id="PF05916"/>
    </source>
</evidence>